<keyword evidence="1" id="KW-0472">Membrane</keyword>
<evidence type="ECO:0000313" key="2">
    <source>
        <dbReference type="EMBL" id="SDL48974.1"/>
    </source>
</evidence>
<organism evidence="2 3">
    <name type="scientific">Pedobacter steynii</name>
    <dbReference type="NCBI Taxonomy" id="430522"/>
    <lineage>
        <taxon>Bacteria</taxon>
        <taxon>Pseudomonadati</taxon>
        <taxon>Bacteroidota</taxon>
        <taxon>Sphingobacteriia</taxon>
        <taxon>Sphingobacteriales</taxon>
        <taxon>Sphingobacteriaceae</taxon>
        <taxon>Pedobacter</taxon>
    </lineage>
</organism>
<dbReference type="InterPro" id="IPR029063">
    <property type="entry name" value="SAM-dependent_MTases_sf"/>
</dbReference>
<dbReference type="SUPFAM" id="SSF53335">
    <property type="entry name" value="S-adenosyl-L-methionine-dependent methyltransferases"/>
    <property type="match status" value="1"/>
</dbReference>
<gene>
    <name evidence="2" type="ORF">SAMN05421820_101576</name>
</gene>
<name>A0A1G9KHG0_9SPHI</name>
<evidence type="ECO:0000313" key="3">
    <source>
        <dbReference type="Proteomes" id="UP000183200"/>
    </source>
</evidence>
<keyword evidence="3" id="KW-1185">Reference proteome</keyword>
<reference evidence="3" key="1">
    <citation type="submission" date="2016-10" db="EMBL/GenBank/DDBJ databases">
        <authorList>
            <person name="Varghese N."/>
            <person name="Submissions S."/>
        </authorList>
    </citation>
    <scope>NUCLEOTIDE SEQUENCE [LARGE SCALE GENOMIC DNA]</scope>
    <source>
        <strain evidence="3">DSM 19110</strain>
    </source>
</reference>
<keyword evidence="1" id="KW-1133">Transmembrane helix</keyword>
<dbReference type="Gene3D" id="3.40.50.150">
    <property type="entry name" value="Vaccinia Virus protein VP39"/>
    <property type="match status" value="1"/>
</dbReference>
<accession>A0A1G9KHG0</accession>
<sequence length="324" mass="36867">MIKLKKTELKERLSQYSIDILHPENFHDKLAPAVMGYADLLFEEFDVNASAGRDHIQTINGNAIGTFWAAKCIREIFRTQRFSRALYSSVLGAIGQNKRPIHVLYAGTGPFAALALPVMMMLKPEEVQFTFLEINPESIEVLEKVIDLFDLRAYVKNIHQCDASLWDVPSSGIDIVISETMSRALIAEPQVAIMLNLASQLPKDVVFLPEEIKVSLCKLSRGSREPERITELINFNKASMYSIIEHSSMRNWNFNDQDIQTNLSEGDQLYFMTEIRINEGNILNLDDSSLNILEKLKVNKKQGMIDLNVKYALDKRPGFRVIEK</sequence>
<dbReference type="AlphaFoldDB" id="A0A1G9KHG0"/>
<dbReference type="Proteomes" id="UP000183200">
    <property type="component" value="Unassembled WGS sequence"/>
</dbReference>
<dbReference type="EMBL" id="FNGY01000001">
    <property type="protein sequence ID" value="SDL48974.1"/>
    <property type="molecule type" value="Genomic_DNA"/>
</dbReference>
<evidence type="ECO:0008006" key="4">
    <source>
        <dbReference type="Google" id="ProtNLM"/>
    </source>
</evidence>
<keyword evidence="1" id="KW-0812">Transmembrane</keyword>
<proteinExistence type="predicted"/>
<protein>
    <recommendedName>
        <fullName evidence="4">PRMT5 arginine-N-methyltransferase domain-containing protein</fullName>
    </recommendedName>
</protein>
<evidence type="ECO:0000256" key="1">
    <source>
        <dbReference type="SAM" id="Phobius"/>
    </source>
</evidence>
<feature type="transmembrane region" description="Helical" evidence="1">
    <location>
        <begin position="103"/>
        <end position="122"/>
    </location>
</feature>